<dbReference type="GO" id="GO:0009307">
    <property type="term" value="P:DNA restriction-modification system"/>
    <property type="evidence" value="ECO:0007669"/>
    <property type="project" value="InterPro"/>
</dbReference>
<dbReference type="Gene3D" id="3.40.1350.10">
    <property type="match status" value="1"/>
</dbReference>
<reference evidence="4" key="1">
    <citation type="submission" date="2016-11" db="EMBL/GenBank/DDBJ databases">
        <authorList>
            <person name="Varghese N."/>
            <person name="Submissions S."/>
        </authorList>
    </citation>
    <scope>NUCLEOTIDE SEQUENCE [LARGE SCALE GENOMIC DNA]</scope>
    <source>
        <strain evidence="4">DSM 44671</strain>
    </source>
</reference>
<dbReference type="OrthoDB" id="9806903at2"/>
<dbReference type="AlphaFoldDB" id="A0A1K1SSB5"/>
<accession>A0A1K1SSB5</accession>
<dbReference type="Proteomes" id="UP000182740">
    <property type="component" value="Unassembled WGS sequence"/>
</dbReference>
<evidence type="ECO:0000313" key="4">
    <source>
        <dbReference type="Proteomes" id="UP000182740"/>
    </source>
</evidence>
<sequence length="789" mass="89397">MDSFDLGRLSDYDFEVVCRDLFEEILGLKIEILARGADRGIDLRHMTGDAGDVVIQCKHWARSGRAKLLAHMRDKERAKIAELRPARYILATSVELTVDAKDTLLEDLAPYVHSTGDLYGAEQLTEELRKRPALVQRHLRLWLTSTAVLHAVLNQDALLRSEDLVSELDDAAMTFVPTPTFDVALDLLERESVCLLAGIPGIGKSTIAKMLARLHLERGYQVVDVTREISEIDRMWLPESPQLFFYDDFLGEIAFDHHLGKNEDRRLLGVLRRIRKTPGKLLVLTTREYILREAKHRHETLDDGDLEPLTCDVGTDAYSVDIRASILYNHVYYSEISAAEKRKFAVPSQWRDLLWHRNFSPRLVANTLRLASRDGTAEVAEALLLNFENPERIWARVIEQQLDASAVHLLEVLFTFGRDTELDDLHDAWRSYRIALRQSDDRRQFHDAVKVLDGSMIETSRLFDPIGFEGETAPVIVSFHNPSIRDYLLSRVQSKLVSLDELLGTITDASRLHHLVSLAFLRSHSVLRDALRTRVDDLTDLFLREYAETERPSFEEALRDDDWGDEDDDGSWTSDLDYYLKVAVVIDSRVLAGFIADKIENADSGRIGDCEPSHLITLAAHLAATELVPAEQRLRLGPKLLDEAIADRSRAQGQLGYLWSDLIELAELLTDLEVPGAPARLQTIHEEMTDVVHGELRAWLFDEPARRAYTARYGNWWDLAEVLSSVEPEDLPEELRPAYVVATAAAQAGISAETPTPKAREVPPTNRPPVHITELTLDETLRNMLETLE</sequence>
<evidence type="ECO:0000259" key="1">
    <source>
        <dbReference type="Pfam" id="PF04471"/>
    </source>
</evidence>
<keyword evidence="3" id="KW-0255">Endonuclease</keyword>
<dbReference type="STRING" id="546364.SAMN04489730_6597"/>
<dbReference type="InterPro" id="IPR049050">
    <property type="entry name" value="nSTAND3"/>
</dbReference>
<gene>
    <name evidence="3" type="ORF">SAMN04489730_6597</name>
</gene>
<dbReference type="GO" id="GO:0004519">
    <property type="term" value="F:endonuclease activity"/>
    <property type="evidence" value="ECO:0007669"/>
    <property type="project" value="UniProtKB-KW"/>
</dbReference>
<name>A0A1K1SSB5_9PSEU</name>
<dbReference type="Pfam" id="PF20720">
    <property type="entry name" value="nSTAND3"/>
    <property type="match status" value="1"/>
</dbReference>
<keyword evidence="4" id="KW-1185">Reference proteome</keyword>
<dbReference type="SUPFAM" id="SSF52540">
    <property type="entry name" value="P-loop containing nucleoside triphosphate hydrolases"/>
    <property type="match status" value="1"/>
</dbReference>
<feature type="domain" description="Restriction endonuclease type IV Mrr" evidence="1">
    <location>
        <begin position="8"/>
        <end position="67"/>
    </location>
</feature>
<dbReference type="GO" id="GO:0003677">
    <property type="term" value="F:DNA binding"/>
    <property type="evidence" value="ECO:0007669"/>
    <property type="project" value="InterPro"/>
</dbReference>
<dbReference type="InterPro" id="IPR011856">
    <property type="entry name" value="tRNA_endonuc-like_dom_sf"/>
</dbReference>
<keyword evidence="3" id="KW-0540">Nuclease</keyword>
<protein>
    <submittedName>
        <fullName evidence="3">Restriction endonuclease</fullName>
    </submittedName>
</protein>
<dbReference type="Pfam" id="PF04471">
    <property type="entry name" value="Mrr_cat"/>
    <property type="match status" value="1"/>
</dbReference>
<dbReference type="InterPro" id="IPR027417">
    <property type="entry name" value="P-loop_NTPase"/>
</dbReference>
<evidence type="ECO:0000313" key="3">
    <source>
        <dbReference type="EMBL" id="SFW87116.1"/>
    </source>
</evidence>
<keyword evidence="3" id="KW-0378">Hydrolase</keyword>
<dbReference type="InterPro" id="IPR007560">
    <property type="entry name" value="Restrct_endonuc_IV_Mrr"/>
</dbReference>
<evidence type="ECO:0000259" key="2">
    <source>
        <dbReference type="Pfam" id="PF20720"/>
    </source>
</evidence>
<organism evidence="3 4">
    <name type="scientific">Amycolatopsis australiensis</name>
    <dbReference type="NCBI Taxonomy" id="546364"/>
    <lineage>
        <taxon>Bacteria</taxon>
        <taxon>Bacillati</taxon>
        <taxon>Actinomycetota</taxon>
        <taxon>Actinomycetes</taxon>
        <taxon>Pseudonocardiales</taxon>
        <taxon>Pseudonocardiaceae</taxon>
        <taxon>Amycolatopsis</taxon>
    </lineage>
</organism>
<feature type="domain" description="Novel STAND NTPase 3" evidence="2">
    <location>
        <begin position="175"/>
        <end position="332"/>
    </location>
</feature>
<dbReference type="RefSeq" id="WP_084743080.1">
    <property type="nucleotide sequence ID" value="NZ_FPJG01000006.1"/>
</dbReference>
<dbReference type="EMBL" id="FPJG01000006">
    <property type="protein sequence ID" value="SFW87116.1"/>
    <property type="molecule type" value="Genomic_DNA"/>
</dbReference>
<proteinExistence type="predicted"/>